<dbReference type="KEGG" id="upl:DSM104440_02638"/>
<dbReference type="SUPFAM" id="SSF143422">
    <property type="entry name" value="Transposase IS200-like"/>
    <property type="match status" value="1"/>
</dbReference>
<evidence type="ECO:0000313" key="4">
    <source>
        <dbReference type="Proteomes" id="UP000503096"/>
    </source>
</evidence>
<feature type="compositionally biased region" description="Basic residues" evidence="1">
    <location>
        <begin position="192"/>
        <end position="203"/>
    </location>
</feature>
<feature type="domain" description="Transposase IS200-like" evidence="2">
    <location>
        <begin position="9"/>
        <end position="124"/>
    </location>
</feature>
<dbReference type="Proteomes" id="UP000503096">
    <property type="component" value="Chromosome"/>
</dbReference>
<keyword evidence="4" id="KW-1185">Reference proteome</keyword>
<dbReference type="Gene3D" id="3.30.70.1290">
    <property type="entry name" value="Transposase IS200-like"/>
    <property type="match status" value="1"/>
</dbReference>
<organism evidence="3 4">
    <name type="scientific">Usitatibacter palustris</name>
    <dbReference type="NCBI Taxonomy" id="2732487"/>
    <lineage>
        <taxon>Bacteria</taxon>
        <taxon>Pseudomonadati</taxon>
        <taxon>Pseudomonadota</taxon>
        <taxon>Betaproteobacteria</taxon>
        <taxon>Nitrosomonadales</taxon>
        <taxon>Usitatibacteraceae</taxon>
        <taxon>Usitatibacter</taxon>
    </lineage>
</organism>
<dbReference type="GO" id="GO:0004803">
    <property type="term" value="F:transposase activity"/>
    <property type="evidence" value="ECO:0007669"/>
    <property type="project" value="InterPro"/>
</dbReference>
<dbReference type="GO" id="GO:0006313">
    <property type="term" value="P:DNA transposition"/>
    <property type="evidence" value="ECO:0007669"/>
    <property type="project" value="InterPro"/>
</dbReference>
<evidence type="ECO:0000259" key="2">
    <source>
        <dbReference type="SMART" id="SM01321"/>
    </source>
</evidence>
<dbReference type="GO" id="GO:0003677">
    <property type="term" value="F:DNA binding"/>
    <property type="evidence" value="ECO:0007669"/>
    <property type="project" value="InterPro"/>
</dbReference>
<proteinExistence type="predicted"/>
<name>A0A6M4H963_9PROT</name>
<dbReference type="EMBL" id="CP053073">
    <property type="protein sequence ID" value="QJR15812.1"/>
    <property type="molecule type" value="Genomic_DNA"/>
</dbReference>
<dbReference type="RefSeq" id="WP_171163425.1">
    <property type="nucleotide sequence ID" value="NZ_CP053073.1"/>
</dbReference>
<feature type="region of interest" description="Disordered" evidence="1">
    <location>
        <begin position="190"/>
        <end position="217"/>
    </location>
</feature>
<evidence type="ECO:0000313" key="3">
    <source>
        <dbReference type="EMBL" id="QJR15812.1"/>
    </source>
</evidence>
<evidence type="ECO:0000256" key="1">
    <source>
        <dbReference type="SAM" id="MobiDB-lite"/>
    </source>
</evidence>
<sequence length="217" mass="24044">MPRTARPVASGIPLHIVHRGHNRVACFRAPDEYSAYLALLGKAASLSQCRVHAYVLMTNHVHLLVTPSDAGSAAALMKTVAQRFAQASNARYKRTGALWEGRFYSGLVLRDSQFLACHRYIELNPVRAGMVGHPAAYEWSSYRINAEGQQSSLVEPHETYLRLAHDPAERLTAYRELFSTELSPADLEAIRRGPRGPRGRPKKGTVPISEKGTVPFI</sequence>
<dbReference type="PANTHER" id="PTHR34322">
    <property type="entry name" value="TRANSPOSASE, Y1_TNP DOMAIN-CONTAINING"/>
    <property type="match status" value="1"/>
</dbReference>
<dbReference type="InterPro" id="IPR002686">
    <property type="entry name" value="Transposase_17"/>
</dbReference>
<gene>
    <name evidence="3" type="ORF">DSM104440_02638</name>
</gene>
<accession>A0A6M4H963</accession>
<dbReference type="InParanoid" id="A0A6M4H963"/>
<dbReference type="InterPro" id="IPR036515">
    <property type="entry name" value="Transposase_17_sf"/>
</dbReference>
<reference evidence="3 4" key="1">
    <citation type="submission" date="2020-04" db="EMBL/GenBank/DDBJ databases">
        <title>Usitatibacter rugosus gen. nov., sp. nov. and Usitatibacter palustris sp. nov., novel members of Usitatibacteraceae fam. nov. within the order Nitrosomonadales isolated from soil.</title>
        <authorList>
            <person name="Huber K.J."/>
            <person name="Neumann-Schaal M."/>
            <person name="Geppert A."/>
            <person name="Luckner M."/>
            <person name="Wanner G."/>
            <person name="Overmann J."/>
        </authorList>
    </citation>
    <scope>NUCLEOTIDE SEQUENCE [LARGE SCALE GENOMIC DNA]</scope>
    <source>
        <strain evidence="3 4">Swamp67</strain>
    </source>
</reference>
<dbReference type="Pfam" id="PF01797">
    <property type="entry name" value="Y1_Tnp"/>
    <property type="match status" value="1"/>
</dbReference>
<dbReference type="AlphaFoldDB" id="A0A6M4H963"/>
<dbReference type="SMART" id="SM01321">
    <property type="entry name" value="Y1_Tnp"/>
    <property type="match status" value="1"/>
</dbReference>
<protein>
    <recommendedName>
        <fullName evidence="2">Transposase IS200-like domain-containing protein</fullName>
    </recommendedName>
</protein>
<dbReference type="PANTHER" id="PTHR34322:SF2">
    <property type="entry name" value="TRANSPOSASE IS200-LIKE DOMAIN-CONTAINING PROTEIN"/>
    <property type="match status" value="1"/>
</dbReference>